<keyword evidence="2" id="KW-1185">Reference proteome</keyword>
<accession>A0A8X6SHE6</accession>
<comment type="caution">
    <text evidence="1">The sequence shown here is derived from an EMBL/GenBank/DDBJ whole genome shotgun (WGS) entry which is preliminary data.</text>
</comment>
<evidence type="ECO:0000313" key="1">
    <source>
        <dbReference type="EMBL" id="GFY08481.1"/>
    </source>
</evidence>
<proteinExistence type="predicted"/>
<sequence>MLSQSIKDSLDHRCFVLAVFVDFEDAFDKSPLILVTLPSFKQSEILCYWPSFFPNIFIDDLPGITSDGPTNAALFADDLAIWCCASKEQLELNTVLNKSLERLEVWCLENNMTINLGKTTSQYFILNRQPFTANFAYRDTFLQHNDVSSYLGCIFDNKLKWTKRVEHVILKAWKRFPILKRLAGAK</sequence>
<name>A0A8X6SHE6_TRICX</name>
<dbReference type="EMBL" id="BMAU01021280">
    <property type="protein sequence ID" value="GFY08481.1"/>
    <property type="molecule type" value="Genomic_DNA"/>
</dbReference>
<dbReference type="GO" id="GO:0003964">
    <property type="term" value="F:RNA-directed DNA polymerase activity"/>
    <property type="evidence" value="ECO:0007669"/>
    <property type="project" value="UniProtKB-KW"/>
</dbReference>
<keyword evidence="1" id="KW-0808">Transferase</keyword>
<organism evidence="1 2">
    <name type="scientific">Trichonephila clavipes</name>
    <name type="common">Golden silk orbweaver</name>
    <name type="synonym">Nephila clavipes</name>
    <dbReference type="NCBI Taxonomy" id="2585209"/>
    <lineage>
        <taxon>Eukaryota</taxon>
        <taxon>Metazoa</taxon>
        <taxon>Ecdysozoa</taxon>
        <taxon>Arthropoda</taxon>
        <taxon>Chelicerata</taxon>
        <taxon>Arachnida</taxon>
        <taxon>Araneae</taxon>
        <taxon>Araneomorphae</taxon>
        <taxon>Entelegynae</taxon>
        <taxon>Araneoidea</taxon>
        <taxon>Nephilidae</taxon>
        <taxon>Trichonephila</taxon>
    </lineage>
</organism>
<evidence type="ECO:0000313" key="2">
    <source>
        <dbReference type="Proteomes" id="UP000887159"/>
    </source>
</evidence>
<gene>
    <name evidence="1" type="primary">X975_11037</name>
    <name evidence="1" type="ORF">TNCV_1358851</name>
</gene>
<protein>
    <submittedName>
        <fullName evidence="1">Putative RNA-directed DNA polymerase from transposon X-element</fullName>
    </submittedName>
</protein>
<keyword evidence="1" id="KW-0695">RNA-directed DNA polymerase</keyword>
<reference evidence="1" key="1">
    <citation type="submission" date="2020-08" db="EMBL/GenBank/DDBJ databases">
        <title>Multicomponent nature underlies the extraordinary mechanical properties of spider dragline silk.</title>
        <authorList>
            <person name="Kono N."/>
            <person name="Nakamura H."/>
            <person name="Mori M."/>
            <person name="Yoshida Y."/>
            <person name="Ohtoshi R."/>
            <person name="Malay A.D."/>
            <person name="Moran D.A.P."/>
            <person name="Tomita M."/>
            <person name="Numata K."/>
            <person name="Arakawa K."/>
        </authorList>
    </citation>
    <scope>NUCLEOTIDE SEQUENCE</scope>
</reference>
<dbReference type="AlphaFoldDB" id="A0A8X6SHE6"/>
<keyword evidence="1" id="KW-0548">Nucleotidyltransferase</keyword>
<dbReference type="Proteomes" id="UP000887159">
    <property type="component" value="Unassembled WGS sequence"/>
</dbReference>